<dbReference type="Proteomes" id="UP000184188">
    <property type="component" value="Unassembled WGS sequence"/>
</dbReference>
<reference evidence="3" key="1">
    <citation type="journal article" date="2017" name="Genome Biol.">
        <title>Comparative genomics reveals high biological diversity and specific adaptations in the industrially and medically important fungal genus Aspergillus.</title>
        <authorList>
            <person name="de Vries R.P."/>
            <person name="Riley R."/>
            <person name="Wiebenga A."/>
            <person name="Aguilar-Osorio G."/>
            <person name="Amillis S."/>
            <person name="Uchima C.A."/>
            <person name="Anderluh G."/>
            <person name="Asadollahi M."/>
            <person name="Askin M."/>
            <person name="Barry K."/>
            <person name="Battaglia E."/>
            <person name="Bayram O."/>
            <person name="Benocci T."/>
            <person name="Braus-Stromeyer S.A."/>
            <person name="Caldana C."/>
            <person name="Canovas D."/>
            <person name="Cerqueira G.C."/>
            <person name="Chen F."/>
            <person name="Chen W."/>
            <person name="Choi C."/>
            <person name="Clum A."/>
            <person name="Dos Santos R.A."/>
            <person name="Damasio A.R."/>
            <person name="Diallinas G."/>
            <person name="Emri T."/>
            <person name="Fekete E."/>
            <person name="Flipphi M."/>
            <person name="Freyberg S."/>
            <person name="Gallo A."/>
            <person name="Gournas C."/>
            <person name="Habgood R."/>
            <person name="Hainaut M."/>
            <person name="Harispe M.L."/>
            <person name="Henrissat B."/>
            <person name="Hilden K.S."/>
            <person name="Hope R."/>
            <person name="Hossain A."/>
            <person name="Karabika E."/>
            <person name="Karaffa L."/>
            <person name="Karanyi Z."/>
            <person name="Krasevec N."/>
            <person name="Kuo A."/>
            <person name="Kusch H."/>
            <person name="LaButti K."/>
            <person name="Lagendijk E.L."/>
            <person name="Lapidus A."/>
            <person name="Levasseur A."/>
            <person name="Lindquist E."/>
            <person name="Lipzen A."/>
            <person name="Logrieco A.F."/>
            <person name="MacCabe A."/>
            <person name="Maekelae M.R."/>
            <person name="Malavazi I."/>
            <person name="Melin P."/>
            <person name="Meyer V."/>
            <person name="Mielnichuk N."/>
            <person name="Miskei M."/>
            <person name="Molnar A.P."/>
            <person name="Mule G."/>
            <person name="Ngan C.Y."/>
            <person name="Orejas M."/>
            <person name="Orosz E."/>
            <person name="Ouedraogo J.P."/>
            <person name="Overkamp K.M."/>
            <person name="Park H.-S."/>
            <person name="Perrone G."/>
            <person name="Piumi F."/>
            <person name="Punt P.J."/>
            <person name="Ram A.F."/>
            <person name="Ramon A."/>
            <person name="Rauscher S."/>
            <person name="Record E."/>
            <person name="Riano-Pachon D.M."/>
            <person name="Robert V."/>
            <person name="Roehrig J."/>
            <person name="Ruller R."/>
            <person name="Salamov A."/>
            <person name="Salih N.S."/>
            <person name="Samson R.A."/>
            <person name="Sandor E."/>
            <person name="Sanguinetti M."/>
            <person name="Schuetze T."/>
            <person name="Sepcic K."/>
            <person name="Shelest E."/>
            <person name="Sherlock G."/>
            <person name="Sophianopoulou V."/>
            <person name="Squina F.M."/>
            <person name="Sun H."/>
            <person name="Susca A."/>
            <person name="Todd R.B."/>
            <person name="Tsang A."/>
            <person name="Unkles S.E."/>
            <person name="van de Wiele N."/>
            <person name="van Rossen-Uffink D."/>
            <person name="Oliveira J.V."/>
            <person name="Vesth T.C."/>
            <person name="Visser J."/>
            <person name="Yu J.-H."/>
            <person name="Zhou M."/>
            <person name="Andersen M.R."/>
            <person name="Archer D.B."/>
            <person name="Baker S.E."/>
            <person name="Benoit I."/>
            <person name="Brakhage A.A."/>
            <person name="Braus G.H."/>
            <person name="Fischer R."/>
            <person name="Frisvad J.C."/>
            <person name="Goldman G.H."/>
            <person name="Houbraken J."/>
            <person name="Oakley B."/>
            <person name="Pocsi I."/>
            <person name="Scazzocchio C."/>
            <person name="Seiboth B."/>
            <person name="vanKuyk P.A."/>
            <person name="Wortman J."/>
            <person name="Dyer P.S."/>
            <person name="Grigoriev I.V."/>
        </authorList>
    </citation>
    <scope>NUCLEOTIDE SEQUENCE [LARGE SCALE GENOMIC DNA]</scope>
    <source>
        <strain evidence="3">CBS 506.65</strain>
    </source>
</reference>
<accession>A0A1L9S549</accession>
<feature type="region of interest" description="Disordered" evidence="1">
    <location>
        <begin position="149"/>
        <end position="188"/>
    </location>
</feature>
<keyword evidence="3" id="KW-1185">Reference proteome</keyword>
<dbReference type="VEuPathDB" id="FungiDB:ASPZODRAFT_147588"/>
<proteinExistence type="predicted"/>
<evidence type="ECO:0000313" key="3">
    <source>
        <dbReference type="Proteomes" id="UP000184188"/>
    </source>
</evidence>
<dbReference type="STRING" id="1073090.A0A1L9S549"/>
<dbReference type="EMBL" id="KV878362">
    <property type="protein sequence ID" value="OJJ42283.1"/>
    <property type="molecule type" value="Genomic_DNA"/>
</dbReference>
<gene>
    <name evidence="2" type="ORF">ASPZODRAFT_147588</name>
</gene>
<name>A0A1L9S549_9EURO</name>
<evidence type="ECO:0000313" key="2">
    <source>
        <dbReference type="EMBL" id="OJJ42283.1"/>
    </source>
</evidence>
<evidence type="ECO:0000256" key="1">
    <source>
        <dbReference type="SAM" id="MobiDB-lite"/>
    </source>
</evidence>
<protein>
    <submittedName>
        <fullName evidence="2">Uncharacterized protein</fullName>
    </submittedName>
</protein>
<organism evidence="2 3">
    <name type="scientific">Penicilliopsis zonata CBS 506.65</name>
    <dbReference type="NCBI Taxonomy" id="1073090"/>
    <lineage>
        <taxon>Eukaryota</taxon>
        <taxon>Fungi</taxon>
        <taxon>Dikarya</taxon>
        <taxon>Ascomycota</taxon>
        <taxon>Pezizomycotina</taxon>
        <taxon>Eurotiomycetes</taxon>
        <taxon>Eurotiomycetidae</taxon>
        <taxon>Eurotiales</taxon>
        <taxon>Aspergillaceae</taxon>
        <taxon>Penicilliopsis</taxon>
    </lineage>
</organism>
<dbReference type="AlphaFoldDB" id="A0A1L9S549"/>
<feature type="compositionally biased region" description="Polar residues" evidence="1">
    <location>
        <begin position="165"/>
        <end position="177"/>
    </location>
</feature>
<dbReference type="OrthoDB" id="2012566at2759"/>
<sequence>MTVLNPDSTTANAVMDEMLHYRSPDGVIMTFFSPFKNRVDPVVCCNVLSLFYKHGRGHELAETLTWVRDVVIHRAYIPAIVRSLAEVDLQRYKPQSPCSYLQVYQGVFIQGHALLTLFEHLHAQPWHRKNCPSCKHKTADIAPAALPDTPVARLESVNPNPKPGQGQSHPPNHQRQNLDAGLCRKKTP</sequence>
<dbReference type="GeneID" id="34611736"/>
<dbReference type="RefSeq" id="XP_022576793.1">
    <property type="nucleotide sequence ID" value="XM_022725271.1"/>
</dbReference>